<proteinExistence type="predicted"/>
<evidence type="ECO:0000313" key="2">
    <source>
        <dbReference type="EMBL" id="KRK83435.1"/>
    </source>
</evidence>
<dbReference type="Pfam" id="PF01381">
    <property type="entry name" value="HTH_3"/>
    <property type="match status" value="1"/>
</dbReference>
<dbReference type="PANTHER" id="PTHR33516:SF2">
    <property type="entry name" value="LEXA REPRESSOR-RELATED"/>
    <property type="match status" value="1"/>
</dbReference>
<dbReference type="EMBL" id="AZDY01000036">
    <property type="protein sequence ID" value="KRK83435.1"/>
    <property type="molecule type" value="Genomic_DNA"/>
</dbReference>
<dbReference type="STRING" id="1423788.FC78_GL001391"/>
<dbReference type="InterPro" id="IPR001387">
    <property type="entry name" value="Cro/C1-type_HTH"/>
</dbReference>
<dbReference type="Gene3D" id="2.10.109.10">
    <property type="entry name" value="Umud Fragment, subunit A"/>
    <property type="match status" value="1"/>
</dbReference>
<dbReference type="PATRIC" id="fig|1423788.3.peg.1430"/>
<dbReference type="CDD" id="cd06529">
    <property type="entry name" value="S24_LexA-like"/>
    <property type="match status" value="1"/>
</dbReference>
<organism evidence="2 3">
    <name type="scientific">Companilactobacillus bobalius DSM 19674</name>
    <dbReference type="NCBI Taxonomy" id="1423788"/>
    <lineage>
        <taxon>Bacteria</taxon>
        <taxon>Bacillati</taxon>
        <taxon>Bacillota</taxon>
        <taxon>Bacilli</taxon>
        <taxon>Lactobacillales</taxon>
        <taxon>Lactobacillaceae</taxon>
        <taxon>Companilactobacillus</taxon>
        <taxon>Companilactobacillus bobalius</taxon>
    </lineage>
</organism>
<dbReference type="InterPro" id="IPR015927">
    <property type="entry name" value="Peptidase_S24_S26A/B/C"/>
</dbReference>
<dbReference type="SUPFAM" id="SSF51306">
    <property type="entry name" value="LexA/Signal peptidase"/>
    <property type="match status" value="1"/>
</dbReference>
<evidence type="ECO:0000313" key="3">
    <source>
        <dbReference type="Proteomes" id="UP000051515"/>
    </source>
</evidence>
<gene>
    <name evidence="2" type="ORF">FC78_GL001391</name>
</gene>
<accession>A0A0R1KJG3</accession>
<dbReference type="PROSITE" id="PS50943">
    <property type="entry name" value="HTH_CROC1"/>
    <property type="match status" value="1"/>
</dbReference>
<dbReference type="RefSeq" id="WP_199250832.1">
    <property type="nucleotide sequence ID" value="NZ_AZDY01000036.1"/>
</dbReference>
<name>A0A0R1KJG3_9LACO</name>
<dbReference type="Gene3D" id="1.10.260.40">
    <property type="entry name" value="lambda repressor-like DNA-binding domains"/>
    <property type="match status" value="1"/>
</dbReference>
<dbReference type="GO" id="GO:0003677">
    <property type="term" value="F:DNA binding"/>
    <property type="evidence" value="ECO:0007669"/>
    <property type="project" value="InterPro"/>
</dbReference>
<dbReference type="AlphaFoldDB" id="A0A0R1KJG3"/>
<dbReference type="InterPro" id="IPR039418">
    <property type="entry name" value="LexA-like"/>
</dbReference>
<feature type="domain" description="HTH cro/C1-type" evidence="1">
    <location>
        <begin position="13"/>
        <end position="67"/>
    </location>
</feature>
<keyword evidence="3" id="KW-1185">Reference proteome</keyword>
<comment type="caution">
    <text evidence="2">The sequence shown here is derived from an EMBL/GenBank/DDBJ whole genome shotgun (WGS) entry which is preliminary data.</text>
</comment>
<reference evidence="2 3" key="1">
    <citation type="journal article" date="2015" name="Genome Announc.">
        <title>Expanding the biotechnology potential of lactobacilli through comparative genomics of 213 strains and associated genera.</title>
        <authorList>
            <person name="Sun Z."/>
            <person name="Harris H.M."/>
            <person name="McCann A."/>
            <person name="Guo C."/>
            <person name="Argimon S."/>
            <person name="Zhang W."/>
            <person name="Yang X."/>
            <person name="Jeffery I.B."/>
            <person name="Cooney J.C."/>
            <person name="Kagawa T.F."/>
            <person name="Liu W."/>
            <person name="Song Y."/>
            <person name="Salvetti E."/>
            <person name="Wrobel A."/>
            <person name="Rasinkangas P."/>
            <person name="Parkhill J."/>
            <person name="Rea M.C."/>
            <person name="O'Sullivan O."/>
            <person name="Ritari J."/>
            <person name="Douillard F.P."/>
            <person name="Paul Ross R."/>
            <person name="Yang R."/>
            <person name="Briner A.E."/>
            <person name="Felis G.E."/>
            <person name="de Vos W.M."/>
            <person name="Barrangou R."/>
            <person name="Klaenhammer T.R."/>
            <person name="Caufield P.W."/>
            <person name="Cui Y."/>
            <person name="Zhang H."/>
            <person name="O'Toole P.W."/>
        </authorList>
    </citation>
    <scope>NUCLEOTIDE SEQUENCE [LARGE SCALE GENOMIC DNA]</scope>
    <source>
        <strain evidence="2 3">DSM 19674</strain>
    </source>
</reference>
<evidence type="ECO:0000259" key="1">
    <source>
        <dbReference type="PROSITE" id="PS50943"/>
    </source>
</evidence>
<dbReference type="CDD" id="cd00093">
    <property type="entry name" value="HTH_XRE"/>
    <property type="match status" value="1"/>
</dbReference>
<dbReference type="InterPro" id="IPR050077">
    <property type="entry name" value="LexA_repressor"/>
</dbReference>
<protein>
    <submittedName>
        <fullName evidence="2">Peptidase s24-like protein</fullName>
    </submittedName>
</protein>
<dbReference type="Proteomes" id="UP000051515">
    <property type="component" value="Unassembled WGS sequence"/>
</dbReference>
<dbReference type="SMART" id="SM00530">
    <property type="entry name" value="HTH_XRE"/>
    <property type="match status" value="1"/>
</dbReference>
<sequence>MVKDIKEIFSENLKRYMDIKGENITKLSDSINVAYSTVSDWIHGRKMPRSGSLELLAEHYDINISDLTSAKFEMIPSQRPSKRIPIIGEIACGDPITAEENIEGYLYEPIDSLPSGNLFYLKAKGHSMEPTIPDGSNVLIREQPEVEDDEIAAVLVNGDTEATLKRIKHQGDIVMLMPDNASYSPYIVTRNNPARILGKAIRFTTDL</sequence>
<dbReference type="SUPFAM" id="SSF47413">
    <property type="entry name" value="lambda repressor-like DNA-binding domains"/>
    <property type="match status" value="1"/>
</dbReference>
<dbReference type="Pfam" id="PF00717">
    <property type="entry name" value="Peptidase_S24"/>
    <property type="match status" value="1"/>
</dbReference>
<dbReference type="InterPro" id="IPR036286">
    <property type="entry name" value="LexA/Signal_pep-like_sf"/>
</dbReference>
<dbReference type="PANTHER" id="PTHR33516">
    <property type="entry name" value="LEXA REPRESSOR"/>
    <property type="match status" value="1"/>
</dbReference>
<dbReference type="InterPro" id="IPR010982">
    <property type="entry name" value="Lambda_DNA-bd_dom_sf"/>
</dbReference>